<accession>A0A853EZX2</accession>
<dbReference type="Proteomes" id="UP000568751">
    <property type="component" value="Unassembled WGS sequence"/>
</dbReference>
<protein>
    <submittedName>
        <fullName evidence="1">Uncharacterized protein</fullName>
    </submittedName>
</protein>
<sequence length="118" mass="13597">MVDESLKQHFKTHTNLKNKIDDLFIEGDNDLNKEQIKEVITAIDSIKILDPAVGSGAYPMGVLQRLVFILEKIDPENTEFKKQQLDKTEASKKHLLKPLNKFFQSKPTQYLRQKTNAN</sequence>
<dbReference type="EMBL" id="JACCHT010000001">
    <property type="protein sequence ID" value="NYT26962.1"/>
    <property type="molecule type" value="Genomic_DNA"/>
</dbReference>
<gene>
    <name evidence="1" type="ORF">H0A76_03030</name>
</gene>
<organism evidence="1 2">
    <name type="scientific">Candidatus Thiodubiliella endoseptemdiera</name>
    <dbReference type="NCBI Taxonomy" id="2738886"/>
    <lineage>
        <taxon>Bacteria</taxon>
        <taxon>Pseudomonadati</taxon>
        <taxon>Pseudomonadota</taxon>
        <taxon>Gammaproteobacteria</taxon>
        <taxon>Candidatus Pseudothioglobaceae</taxon>
        <taxon>Candidatus Thiodubiliella</taxon>
    </lineage>
</organism>
<name>A0A853EZX2_9GAMM</name>
<evidence type="ECO:0000313" key="1">
    <source>
        <dbReference type="EMBL" id="NYT26962.1"/>
    </source>
</evidence>
<comment type="caution">
    <text evidence="1">The sequence shown here is derived from an EMBL/GenBank/DDBJ whole genome shotgun (WGS) entry which is preliminary data.</text>
</comment>
<dbReference type="AlphaFoldDB" id="A0A853EZX2"/>
<reference evidence="1 2" key="1">
    <citation type="submission" date="2020-05" db="EMBL/GenBank/DDBJ databases">
        <title>Horizontal transmission and recombination maintain forever young bacterial symbiont genomes.</title>
        <authorList>
            <person name="Russell S.L."/>
            <person name="Pepper-Tunick E."/>
            <person name="Svedberg J."/>
            <person name="Byrne A."/>
            <person name="Ruelas Castillo J."/>
            <person name="Vollmers C."/>
            <person name="Beinart R.A."/>
            <person name="Corbett-Detig R."/>
        </authorList>
    </citation>
    <scope>NUCLEOTIDE SEQUENCE [LARGE SCALE GENOMIC DNA]</scope>
    <source>
        <strain evidence="1">455</strain>
    </source>
</reference>
<evidence type="ECO:0000313" key="2">
    <source>
        <dbReference type="Proteomes" id="UP000568751"/>
    </source>
</evidence>
<proteinExistence type="predicted"/>